<dbReference type="STRING" id="760011.Spico_1435"/>
<dbReference type="SUPFAM" id="SSF52540">
    <property type="entry name" value="P-loop containing nucleoside triphosphate hydrolases"/>
    <property type="match status" value="1"/>
</dbReference>
<keyword evidence="3" id="KW-1185">Reference proteome</keyword>
<evidence type="ECO:0000313" key="3">
    <source>
        <dbReference type="Proteomes" id="UP000007939"/>
    </source>
</evidence>
<reference evidence="2 3" key="2">
    <citation type="journal article" date="2012" name="Stand. Genomic Sci.">
        <title>Complete genome sequence of the termite hindgut bacterium Spirochaeta coccoides type strain (SPN1(T)), reclassification in the genus Sphaerochaeta as Sphaerochaeta coccoides comb. nov. and emendations of the family Spirochaetaceae and the genus Sphaerochaeta.</title>
        <authorList>
            <person name="Abt B."/>
            <person name="Han C."/>
            <person name="Scheuner C."/>
            <person name="Lu M."/>
            <person name="Lapidus A."/>
            <person name="Nolan M."/>
            <person name="Lucas S."/>
            <person name="Hammon N."/>
            <person name="Deshpande S."/>
            <person name="Cheng J.F."/>
            <person name="Tapia R."/>
            <person name="Goodwin L.A."/>
            <person name="Pitluck S."/>
            <person name="Liolios K."/>
            <person name="Pagani I."/>
            <person name="Ivanova N."/>
            <person name="Mavromatis K."/>
            <person name="Mikhailova N."/>
            <person name="Huntemann M."/>
            <person name="Pati A."/>
            <person name="Chen A."/>
            <person name="Palaniappan K."/>
            <person name="Land M."/>
            <person name="Hauser L."/>
            <person name="Brambilla E.M."/>
            <person name="Rohde M."/>
            <person name="Spring S."/>
            <person name="Gronow S."/>
            <person name="Goker M."/>
            <person name="Woyke T."/>
            <person name="Bristow J."/>
            <person name="Eisen J.A."/>
            <person name="Markowitz V."/>
            <person name="Hugenholtz P."/>
            <person name="Kyrpides N.C."/>
            <person name="Klenk H.P."/>
            <person name="Detter J.C."/>
        </authorList>
    </citation>
    <scope>NUCLEOTIDE SEQUENCE [LARGE SCALE GENOMIC DNA]</scope>
    <source>
        <strain evidence="3">ATCC BAA-1237 / DSM 17374 / SPN1</strain>
    </source>
</reference>
<name>F4GI41_PARC1</name>
<dbReference type="Proteomes" id="UP000007939">
    <property type="component" value="Chromosome"/>
</dbReference>
<dbReference type="EMBL" id="CP002659">
    <property type="protein sequence ID" value="AEC02639.1"/>
    <property type="molecule type" value="Genomic_DNA"/>
</dbReference>
<gene>
    <name evidence="2" type="ordered locus">Spico_1435</name>
</gene>
<feature type="domain" description="PD-(D/E)XK endonuclease-like" evidence="1">
    <location>
        <begin position="696"/>
        <end position="866"/>
    </location>
</feature>
<evidence type="ECO:0000313" key="2">
    <source>
        <dbReference type="EMBL" id="AEC02639.1"/>
    </source>
</evidence>
<dbReference type="KEGG" id="scc:Spico_1435"/>
<reference evidence="3" key="1">
    <citation type="submission" date="2011-04" db="EMBL/GenBank/DDBJ databases">
        <title>The complete genome of Spirochaeta coccoides DSM 17374.</title>
        <authorList>
            <person name="Lucas S."/>
            <person name="Copeland A."/>
            <person name="Lapidus A."/>
            <person name="Bruce D."/>
            <person name="Goodwin L."/>
            <person name="Pitluck S."/>
            <person name="Peters L."/>
            <person name="Kyrpides N."/>
            <person name="Mavromatis K."/>
            <person name="Pagani I."/>
            <person name="Ivanova N."/>
            <person name="Ovchinnikova G."/>
            <person name="Lu M."/>
            <person name="Detter J.C."/>
            <person name="Tapia R."/>
            <person name="Han C."/>
            <person name="Land M."/>
            <person name="Hauser L."/>
            <person name="Markowitz V."/>
            <person name="Cheng J.-F."/>
            <person name="Hugenholtz P."/>
            <person name="Woyke T."/>
            <person name="Wu D."/>
            <person name="Spring S."/>
            <person name="Schroeder M."/>
            <person name="Brambilla E."/>
            <person name="Klenk H.-P."/>
            <person name="Eisen J.A."/>
        </authorList>
    </citation>
    <scope>NUCLEOTIDE SEQUENCE [LARGE SCALE GENOMIC DNA]</scope>
    <source>
        <strain evidence="3">ATCC BAA-1237 / DSM 17374 / SPN1</strain>
    </source>
</reference>
<dbReference type="Pfam" id="PF12705">
    <property type="entry name" value="PDDEXK_1"/>
    <property type="match status" value="1"/>
</dbReference>
<dbReference type="InterPro" id="IPR038726">
    <property type="entry name" value="PDDEXK_AddAB-type"/>
</dbReference>
<evidence type="ECO:0000259" key="1">
    <source>
        <dbReference type="Pfam" id="PF12705"/>
    </source>
</evidence>
<dbReference type="AlphaFoldDB" id="F4GI41"/>
<dbReference type="eggNOG" id="COG2887">
    <property type="taxonomic scope" value="Bacteria"/>
</dbReference>
<dbReference type="HOGENOM" id="CLU_012127_0_0_12"/>
<proteinExistence type="predicted"/>
<accession>F4GI41</accession>
<dbReference type="InterPro" id="IPR027417">
    <property type="entry name" value="P-loop_NTPase"/>
</dbReference>
<sequence length="1013" mass="114118">MDSHFSTPRTFVHSLFDTDSVLVFPSEISARFWLEDYALHGKSGVVRADRALAWDTFRARFLPVHAEKLPANSLVRMMFAREFLEGPQGDTVPWFASSLHPETFEAYTQRIARLLPRFADVLRRERQARQEKQEASALVWDDVFRQLAVLHGAYEKFLVRRNLFEPSYETPSLAFAPPVMMGKKHVIVFSQTIPGVEGLLKQLGNPSWIQTADPEAVAASSDVKLDVKLDVKSNAKPDINVNTKANTRNGKDCLHVFANQSQEVGDVVRRLRTLAEKGVPAREMAVTVPVDEILVAHLREEARLHDLPLRLIQGFSPLEHPAGRFFTRLKAVYDTAFSLQAMKDLLLDIGIPWRDIILQRNLLARAIELRIEGGDVHSASHDAWFQRLSWSEPDASGTDARMDTGMDAGEAPVSLRSWYGKFRGTVISVMEAETSQDIRARLSYFQQEFFCDERWEAAATAEATAVYTFCMENLEKVAQALQTAGITRYHGLFSLFLSHISQTRYVPQSSGGIPVYVWPQSATLMIPHHYAIGLGHDVTLVSDNSGDFLPETVLSASVREEHDMTAALFSLYRSCVMEGRLSLSSQGYNGVQLPPSCMVESGLVRQMSSWETYDSWKDELKLWRGEKTDYNYSMLSGQRAWYRDNAGTVLTRMSNERDVAVSGMDNPGIFSPLFHECDHEHDHEHSLERGGKPLLTLSSTQIDAFASCPFSWALKWGMGVRDDQNYEVPRMDHRFMGRLIHKVYQLFFEKVTAMTGLYDGERHKDTYQKLLLSTWGDEFMRLSHSNDAPSPPTLRWIKNTLDRQLPQILDQEEKIFSGTLSWEFEKNLEMTNADKGYHLVGKIDRIVLLGASLTDVRNMKTGAENNDAAVEGRALAVVDYKKGNLKNLRPGDYRKEGGPPSFQLPVYRRLVASQLAARTALAAYYSVKDGSYSIIWDEKGDGQPVDGSSAVNAAAKATNIAGDERALVEKLDGELEKMLEKMVRDISAGRFAASPAADSRVFRSVTRRRYAVR</sequence>
<protein>
    <recommendedName>
        <fullName evidence="1">PD-(D/E)XK endonuclease-like domain-containing protein</fullName>
    </recommendedName>
</protein>
<organism evidence="2 3">
    <name type="scientific">Parasphaerochaeta coccoides (strain ATCC BAA-1237 / DSM 17374 / SPN1)</name>
    <name type="common">Sphaerochaeta coccoides</name>
    <dbReference type="NCBI Taxonomy" id="760011"/>
    <lineage>
        <taxon>Bacteria</taxon>
        <taxon>Pseudomonadati</taxon>
        <taxon>Spirochaetota</taxon>
        <taxon>Spirochaetia</taxon>
        <taxon>Spirochaetales</taxon>
        <taxon>Sphaerochaetaceae</taxon>
        <taxon>Parasphaerochaeta</taxon>
    </lineage>
</organism>